<evidence type="ECO:0000259" key="6">
    <source>
        <dbReference type="PROSITE" id="PS50181"/>
    </source>
</evidence>
<protein>
    <recommendedName>
        <fullName evidence="6">F-box domain-containing protein</fullName>
    </recommendedName>
</protein>
<dbReference type="PROSITE" id="PS00678">
    <property type="entry name" value="WD_REPEATS_1"/>
    <property type="match status" value="3"/>
</dbReference>
<feature type="repeat" description="WD" evidence="4">
    <location>
        <begin position="432"/>
        <end position="473"/>
    </location>
</feature>
<dbReference type="HOGENOM" id="CLU_000288_103_2_1"/>
<dbReference type="Pfam" id="PF12937">
    <property type="entry name" value="F-box-like"/>
    <property type="match status" value="1"/>
</dbReference>
<feature type="repeat" description="WD" evidence="4">
    <location>
        <begin position="474"/>
        <end position="513"/>
    </location>
</feature>
<dbReference type="SMART" id="SM00256">
    <property type="entry name" value="FBOX"/>
    <property type="match status" value="1"/>
</dbReference>
<dbReference type="PROSITE" id="PS50082">
    <property type="entry name" value="WD_REPEATS_2"/>
    <property type="match status" value="5"/>
</dbReference>
<reference evidence="8" key="1">
    <citation type="journal article" date="2014" name="Proc. Natl. Acad. Sci. U.S.A.">
        <title>Extensive sampling of basidiomycete genomes demonstrates inadequacy of the white-rot/brown-rot paradigm for wood decay fungi.</title>
        <authorList>
            <person name="Riley R."/>
            <person name="Salamov A.A."/>
            <person name="Brown D.W."/>
            <person name="Nagy L.G."/>
            <person name="Floudas D."/>
            <person name="Held B.W."/>
            <person name="Levasseur A."/>
            <person name="Lombard V."/>
            <person name="Morin E."/>
            <person name="Otillar R."/>
            <person name="Lindquist E.A."/>
            <person name="Sun H."/>
            <person name="LaButti K.M."/>
            <person name="Schmutz J."/>
            <person name="Jabbour D."/>
            <person name="Luo H."/>
            <person name="Baker S.E."/>
            <person name="Pisabarro A.G."/>
            <person name="Walton J.D."/>
            <person name="Blanchette R.A."/>
            <person name="Henrissat B."/>
            <person name="Martin F."/>
            <person name="Cullen D."/>
            <person name="Hibbett D.S."/>
            <person name="Grigoriev I.V."/>
        </authorList>
    </citation>
    <scope>NUCLEOTIDE SEQUENCE [LARGE SCALE GENOMIC DNA]</scope>
    <source>
        <strain evidence="8">FD-172 SS1</strain>
    </source>
</reference>
<dbReference type="EMBL" id="KL198128">
    <property type="protein sequence ID" value="KDQ06643.1"/>
    <property type="molecule type" value="Genomic_DNA"/>
</dbReference>
<feature type="repeat" description="WD" evidence="4">
    <location>
        <begin position="399"/>
        <end position="431"/>
    </location>
</feature>
<name>A0A067LTM0_BOTB1</name>
<dbReference type="InterPro" id="IPR020472">
    <property type="entry name" value="WD40_PAC1"/>
</dbReference>
<gene>
    <name evidence="7" type="ORF">BOTBODRAFT_245279</name>
</gene>
<dbReference type="GO" id="GO:0043130">
    <property type="term" value="F:ubiquitin binding"/>
    <property type="evidence" value="ECO:0007669"/>
    <property type="project" value="TreeGrafter"/>
</dbReference>
<dbReference type="InterPro" id="IPR001680">
    <property type="entry name" value="WD40_rpt"/>
</dbReference>
<dbReference type="SUPFAM" id="SSF81383">
    <property type="entry name" value="F-box domain"/>
    <property type="match status" value="1"/>
</dbReference>
<evidence type="ECO:0000313" key="7">
    <source>
        <dbReference type="EMBL" id="KDQ06643.1"/>
    </source>
</evidence>
<dbReference type="Gene3D" id="2.130.10.10">
    <property type="entry name" value="YVTN repeat-like/Quinoprotein amine dehydrogenase"/>
    <property type="match status" value="1"/>
</dbReference>
<dbReference type="Proteomes" id="UP000027195">
    <property type="component" value="Unassembled WGS sequence"/>
</dbReference>
<dbReference type="PRINTS" id="PR00320">
    <property type="entry name" value="GPROTEINBRPT"/>
</dbReference>
<keyword evidence="8" id="KW-1185">Reference proteome</keyword>
<dbReference type="PROSITE" id="PS50181">
    <property type="entry name" value="FBOX"/>
    <property type="match status" value="1"/>
</dbReference>
<feature type="compositionally biased region" description="Polar residues" evidence="5">
    <location>
        <begin position="220"/>
        <end position="232"/>
    </location>
</feature>
<feature type="repeat" description="WD" evidence="4">
    <location>
        <begin position="594"/>
        <end position="633"/>
    </location>
</feature>
<evidence type="ECO:0000256" key="4">
    <source>
        <dbReference type="PROSITE-ProRule" id="PRU00221"/>
    </source>
</evidence>
<keyword evidence="2 4" id="KW-0853">WD repeat</keyword>
<dbReference type="AlphaFoldDB" id="A0A067LTM0"/>
<feature type="region of interest" description="Disordered" evidence="5">
    <location>
        <begin position="215"/>
        <end position="238"/>
    </location>
</feature>
<dbReference type="CDD" id="cd00200">
    <property type="entry name" value="WD40"/>
    <property type="match status" value="1"/>
</dbReference>
<keyword evidence="1" id="KW-0963">Cytoplasm</keyword>
<evidence type="ECO:0000256" key="3">
    <source>
        <dbReference type="ARBA" id="ARBA00022737"/>
    </source>
</evidence>
<dbReference type="PANTHER" id="PTHR19849">
    <property type="entry name" value="PHOSPHOLIPASE A-2-ACTIVATING PROTEIN"/>
    <property type="match status" value="1"/>
</dbReference>
<evidence type="ECO:0000313" key="8">
    <source>
        <dbReference type="Proteomes" id="UP000027195"/>
    </source>
</evidence>
<dbReference type="InterPro" id="IPR019775">
    <property type="entry name" value="WD40_repeat_CS"/>
</dbReference>
<organism evidence="7 8">
    <name type="scientific">Botryobasidium botryosum (strain FD-172 SS1)</name>
    <dbReference type="NCBI Taxonomy" id="930990"/>
    <lineage>
        <taxon>Eukaryota</taxon>
        <taxon>Fungi</taxon>
        <taxon>Dikarya</taxon>
        <taxon>Basidiomycota</taxon>
        <taxon>Agaricomycotina</taxon>
        <taxon>Agaricomycetes</taxon>
        <taxon>Cantharellales</taxon>
        <taxon>Botryobasidiaceae</taxon>
        <taxon>Botryobasidium</taxon>
    </lineage>
</organism>
<dbReference type="GO" id="GO:0005634">
    <property type="term" value="C:nucleus"/>
    <property type="evidence" value="ECO:0007669"/>
    <property type="project" value="TreeGrafter"/>
</dbReference>
<dbReference type="InterPro" id="IPR036047">
    <property type="entry name" value="F-box-like_dom_sf"/>
</dbReference>
<dbReference type="Pfam" id="PF00400">
    <property type="entry name" value="WD40"/>
    <property type="match status" value="4"/>
</dbReference>
<dbReference type="SMART" id="SM00320">
    <property type="entry name" value="WD40"/>
    <property type="match status" value="7"/>
</dbReference>
<dbReference type="Gene3D" id="1.20.1280.50">
    <property type="match status" value="1"/>
</dbReference>
<dbReference type="InParanoid" id="A0A067LTM0"/>
<sequence>MASSSRLPADIRIPIPQWNLSARSSSSALEVLDLESDPLSISRSAPFISTSPSSFPGVHTPPREEILSSEMDFGQTASSSSTVSSPPTPAPTPRLSRMLSDTSLLHISDVHDLSFNRDIRSQFVSLDPAAQRCFLTELISACDVGTLAFLSTIIIPRLKRDFLRELPTELALYILSFVDEPRTLARASCVSQHWNHLLTDEYTWKAMCARHGFKKKPRQSLPNEAGSSSAGSPTGERGETSFVVRPLLSMLPVPDSSPLEVGSSASKGKSHAVGKFVKSLKPTSSPDLPFSYKHLYKISYLTDYNWRQAGHILRTHVSPDDGVVTSVAMDDEWIVIGLANHRIHVFDAKTGARARTLVGHTLGVWCLNLVSRGGVMGKPPADPSVPSYSAQPSDFCNSSLGWGQAGAIAVSGGCDREVRVWDVKSGCCLHILKGHGSTIRCVKVLDGRPIAVTGSRDATLRVWDIQRGRCLHVLEGHTLSVRCLDVSGNLVVSGSYDNHAKLWNIDTGECLRTFEGHYHQIYAVAFDGERIATGSLDSTVRVWSAQTGQCLALLQGHTSLVGQLQLSNQRLVTGGSDGRAIIFSLETLETVTQICAHDNSVTCLQFDDKFLITGGNDGHVKLFELATGRLIRELTEPCEAVWRVCFKEDKAVVMCKRAGKTVVEILSFRPLPEDD</sequence>
<accession>A0A067LTM0</accession>
<evidence type="ECO:0000256" key="2">
    <source>
        <dbReference type="ARBA" id="ARBA00022574"/>
    </source>
</evidence>
<evidence type="ECO:0000256" key="5">
    <source>
        <dbReference type="SAM" id="MobiDB-lite"/>
    </source>
</evidence>
<dbReference type="InterPro" id="IPR015943">
    <property type="entry name" value="WD40/YVTN_repeat-like_dom_sf"/>
</dbReference>
<dbReference type="SUPFAM" id="SSF50978">
    <property type="entry name" value="WD40 repeat-like"/>
    <property type="match status" value="2"/>
</dbReference>
<dbReference type="InterPro" id="IPR036322">
    <property type="entry name" value="WD40_repeat_dom_sf"/>
</dbReference>
<keyword evidence="3" id="KW-0677">Repeat</keyword>
<feature type="domain" description="F-box" evidence="6">
    <location>
        <begin position="160"/>
        <end position="207"/>
    </location>
</feature>
<dbReference type="GO" id="GO:0043161">
    <property type="term" value="P:proteasome-mediated ubiquitin-dependent protein catabolic process"/>
    <property type="evidence" value="ECO:0007669"/>
    <property type="project" value="TreeGrafter"/>
</dbReference>
<dbReference type="GO" id="GO:0010992">
    <property type="term" value="P:ubiquitin recycling"/>
    <property type="evidence" value="ECO:0007669"/>
    <property type="project" value="TreeGrafter"/>
</dbReference>
<evidence type="ECO:0000256" key="1">
    <source>
        <dbReference type="ARBA" id="ARBA00022490"/>
    </source>
</evidence>
<dbReference type="PROSITE" id="PS50294">
    <property type="entry name" value="WD_REPEATS_REGION"/>
    <property type="match status" value="3"/>
</dbReference>
<dbReference type="GO" id="GO:0005737">
    <property type="term" value="C:cytoplasm"/>
    <property type="evidence" value="ECO:0007669"/>
    <property type="project" value="TreeGrafter"/>
</dbReference>
<dbReference type="InterPro" id="IPR001810">
    <property type="entry name" value="F-box_dom"/>
</dbReference>
<feature type="repeat" description="WD" evidence="4">
    <location>
        <begin position="514"/>
        <end position="553"/>
    </location>
</feature>
<dbReference type="PANTHER" id="PTHR19849:SF0">
    <property type="entry name" value="PHOSPHOLIPASE A-2-ACTIVATING PROTEIN"/>
    <property type="match status" value="1"/>
</dbReference>
<dbReference type="OrthoDB" id="190105at2759"/>
<dbReference type="STRING" id="930990.A0A067LTM0"/>
<proteinExistence type="predicted"/>